<keyword evidence="3 5" id="KW-0833">Ubl conjugation pathway</keyword>
<dbReference type="InterPro" id="IPR007472">
    <property type="entry name" value="N-end_Aminoacyl_Trfase_C"/>
</dbReference>
<evidence type="ECO:0000256" key="5">
    <source>
        <dbReference type="PIRNR" id="PIRNR037207"/>
    </source>
</evidence>
<dbReference type="PANTHER" id="PTHR21367:SF1">
    <property type="entry name" value="ARGINYL-TRNA--PROTEIN TRANSFERASE 1"/>
    <property type="match status" value="1"/>
</dbReference>
<dbReference type="InterPro" id="IPR017137">
    <property type="entry name" value="Arg-tRNA-P_Trfase_1_euk"/>
</dbReference>
<sequence>MAELNKGKWGEWESGGRGGGGNSSRLNRKSKREAEVSNLAHRRAYRSTCGYCKATSRTSVAQSLWAYTLRVHDYQALLDRGWRRSGMSVYQPNMQRTCCPAYTIRLEVDAFSPSKDQARVLRRMQRYLDGTYEGPVTVGEIQKDDQKLTSQRPGKVTSNSSPATPSDKDQSGNEKLLSNGRQNSGKKRQPDVLDESGRKLSLAIQCSIAGCVELGVLSPDFNQQDVTVRKFAEKAHGKLKDLDWQVEYTSNVAFAIAAAMKRKRNGTVQIDQSLGIDNETGLSKEELLPEHIAEILASRLQHSDLCGLIVQACKGHLNFLMSESKVGSDTSSPMEVSTSQGDPAQGVHQCEPRKQPLQEANGQKGGTQKLLVAPQLTVKTRQLEIKMQKSAFDAEEFALYKKYQIIVHNDRPEEVNENSYRGFLIDTPLIYVPPESNGSTPACGFGSFHQQYRIDGKLVAVGVVDILPHCLSSKYLFWDPDLSFLSLGKYTALSEIKWVQEASKVCPSLKYYYLGYYIHSCPKMRYKAAYAPSELLCPVRYMWVPYNLVRSHLDDSPFVCLSDVAVSKALASENGGKVPPSEHEDKEEVEAM</sequence>
<feature type="region of interest" description="Disordered" evidence="6">
    <location>
        <begin position="1"/>
        <end position="33"/>
    </location>
</feature>
<dbReference type="SUPFAM" id="SSF55729">
    <property type="entry name" value="Acyl-CoA N-acyltransferases (Nat)"/>
    <property type="match status" value="1"/>
</dbReference>
<keyword evidence="2 5" id="KW-0808">Transferase</keyword>
<feature type="domain" description="N-end aminoacyl transferase N-terminal" evidence="7">
    <location>
        <begin position="47"/>
        <end position="119"/>
    </location>
</feature>
<dbReference type="InterPro" id="IPR030700">
    <property type="entry name" value="N-end_Aminoacyl_Trfase"/>
</dbReference>
<reference evidence="9" key="1">
    <citation type="submission" date="2024-03" db="EMBL/GenBank/DDBJ databases">
        <authorList>
            <consortium name="ELIXIR-Norway"/>
            <consortium name="Elixir Norway"/>
        </authorList>
    </citation>
    <scope>NUCLEOTIDE SEQUENCE</scope>
</reference>
<dbReference type="InterPro" id="IPR016181">
    <property type="entry name" value="Acyl_CoA_acyltransferase"/>
</dbReference>
<evidence type="ECO:0000256" key="3">
    <source>
        <dbReference type="ARBA" id="ARBA00022786"/>
    </source>
</evidence>
<dbReference type="Pfam" id="PF04377">
    <property type="entry name" value="ATE_C"/>
    <property type="match status" value="1"/>
</dbReference>
<dbReference type="PIRSF" id="PIRSF037207">
    <property type="entry name" value="ATE1_euk"/>
    <property type="match status" value="1"/>
</dbReference>
<feature type="region of interest" description="Disordered" evidence="6">
    <location>
        <begin position="328"/>
        <end position="351"/>
    </location>
</feature>
<keyword evidence="10" id="KW-1185">Reference proteome</keyword>
<accession>A0ABP1ALJ0</accession>
<feature type="compositionally biased region" description="Polar residues" evidence="6">
    <location>
        <begin position="328"/>
        <end position="342"/>
    </location>
</feature>
<evidence type="ECO:0000313" key="9">
    <source>
        <dbReference type="EMBL" id="CAK9863371.1"/>
    </source>
</evidence>
<feature type="compositionally biased region" description="Basic and acidic residues" evidence="6">
    <location>
        <begin position="1"/>
        <end position="11"/>
    </location>
</feature>
<feature type="domain" description="N-end rule aminoacyl transferase C-terminal" evidence="8">
    <location>
        <begin position="395"/>
        <end position="537"/>
    </location>
</feature>
<feature type="region of interest" description="Disordered" evidence="6">
    <location>
        <begin position="572"/>
        <end position="592"/>
    </location>
</feature>
<feature type="compositionally biased region" description="Gly residues" evidence="6">
    <location>
        <begin position="13"/>
        <end position="22"/>
    </location>
</feature>
<feature type="region of interest" description="Disordered" evidence="6">
    <location>
        <begin position="138"/>
        <end position="194"/>
    </location>
</feature>
<evidence type="ECO:0000313" key="10">
    <source>
        <dbReference type="Proteomes" id="UP001497522"/>
    </source>
</evidence>
<feature type="compositionally biased region" description="Polar residues" evidence="6">
    <location>
        <begin position="148"/>
        <end position="164"/>
    </location>
</feature>
<dbReference type="PANTHER" id="PTHR21367">
    <property type="entry name" value="ARGININE-TRNA-PROTEIN TRANSFERASE 1"/>
    <property type="match status" value="1"/>
</dbReference>
<dbReference type="EC" id="2.3.2.8" evidence="5"/>
<organism evidence="9 10">
    <name type="scientific">Sphagnum jensenii</name>
    <dbReference type="NCBI Taxonomy" id="128206"/>
    <lineage>
        <taxon>Eukaryota</taxon>
        <taxon>Viridiplantae</taxon>
        <taxon>Streptophyta</taxon>
        <taxon>Embryophyta</taxon>
        <taxon>Bryophyta</taxon>
        <taxon>Sphagnophytina</taxon>
        <taxon>Sphagnopsida</taxon>
        <taxon>Sphagnales</taxon>
        <taxon>Sphagnaceae</taxon>
        <taxon>Sphagnum</taxon>
    </lineage>
</organism>
<proteinExistence type="inferred from homology"/>
<name>A0ABP1ALJ0_9BRYO</name>
<dbReference type="Pfam" id="PF04376">
    <property type="entry name" value="ATE_N"/>
    <property type="match status" value="1"/>
</dbReference>
<gene>
    <name evidence="9" type="ORF">CSSPJE1EN2_LOCUS6366</name>
</gene>
<evidence type="ECO:0000256" key="1">
    <source>
        <dbReference type="ARBA" id="ARBA00009991"/>
    </source>
</evidence>
<comment type="function">
    <text evidence="5">Involved in the post-translational conjugation of arginine to the N-terminal aspartate or glutamate of a protein. This arginylation is required for degradation of the protein via the ubiquitin pathway.</text>
</comment>
<protein>
    <recommendedName>
        <fullName evidence="5">Arginyl-tRNA--protein transferase</fullName>
        <ecNumber evidence="5">2.3.2.8</ecNumber>
    </recommendedName>
</protein>
<dbReference type="Proteomes" id="UP001497522">
    <property type="component" value="Chromosome 13"/>
</dbReference>
<evidence type="ECO:0000259" key="7">
    <source>
        <dbReference type="Pfam" id="PF04376"/>
    </source>
</evidence>
<keyword evidence="4 5" id="KW-0012">Acyltransferase</keyword>
<evidence type="ECO:0000256" key="6">
    <source>
        <dbReference type="SAM" id="MobiDB-lite"/>
    </source>
</evidence>
<comment type="catalytic activity">
    <reaction evidence="5">
        <text>an N-terminal L-alpha-aminoacyl-[protein] + L-arginyl-tRNA(Arg) = an N-terminal L-arginyl-L-aminoacyl-[protein] + tRNA(Arg) + H(+)</text>
        <dbReference type="Rhea" id="RHEA:10208"/>
        <dbReference type="Rhea" id="RHEA-COMP:9658"/>
        <dbReference type="Rhea" id="RHEA-COMP:9673"/>
        <dbReference type="Rhea" id="RHEA-COMP:10636"/>
        <dbReference type="Rhea" id="RHEA-COMP:10638"/>
        <dbReference type="ChEBI" id="CHEBI:15378"/>
        <dbReference type="ChEBI" id="CHEBI:78442"/>
        <dbReference type="ChEBI" id="CHEBI:78513"/>
        <dbReference type="ChEBI" id="CHEBI:78597"/>
        <dbReference type="ChEBI" id="CHEBI:83562"/>
        <dbReference type="EC" id="2.3.2.8"/>
    </reaction>
</comment>
<dbReference type="EMBL" id="OZ023714">
    <property type="protein sequence ID" value="CAK9863371.1"/>
    <property type="molecule type" value="Genomic_DNA"/>
</dbReference>
<dbReference type="InterPro" id="IPR007471">
    <property type="entry name" value="N-end_Aminoacyl_Trfase_N"/>
</dbReference>
<evidence type="ECO:0000259" key="8">
    <source>
        <dbReference type="Pfam" id="PF04377"/>
    </source>
</evidence>
<evidence type="ECO:0000256" key="4">
    <source>
        <dbReference type="ARBA" id="ARBA00023315"/>
    </source>
</evidence>
<evidence type="ECO:0000256" key="2">
    <source>
        <dbReference type="ARBA" id="ARBA00022679"/>
    </source>
</evidence>
<comment type="similarity">
    <text evidence="1 5">Belongs to the R-transferase family.</text>
</comment>